<comment type="caution">
    <text evidence="3">The sequence shown here is derived from an EMBL/GenBank/DDBJ whole genome shotgun (WGS) entry which is preliminary data.</text>
</comment>
<name>A0AA88Y7M2_PINIB</name>
<sequence>MASSSSDSEDSICTPPPIGDIAPYQFEPSTSEDEADEPNEEIDEELLPRIGNIDWCQCGNCVEMSTERESLCCKEISKVLAVMDEAECNCIIEHAGFEPACLNATVLRIAYYSYKQYYGGLDLETHEQLRYTAYRQLVRWCWQFLGKDVRVVLPSCAVNKIRASFPSGHYTGFLLVRNLLTCSAIALSFIGWCRILHRGGGD</sequence>
<feature type="compositionally biased region" description="Acidic residues" evidence="1">
    <location>
        <begin position="30"/>
        <end position="41"/>
    </location>
</feature>
<accession>A0AA88Y7M2</accession>
<keyword evidence="4" id="KW-1185">Reference proteome</keyword>
<gene>
    <name evidence="3" type="ORF">FSP39_001522</name>
</gene>
<dbReference type="EMBL" id="VSWD01000008">
    <property type="protein sequence ID" value="KAK3094415.1"/>
    <property type="molecule type" value="Genomic_DNA"/>
</dbReference>
<reference evidence="3" key="1">
    <citation type="submission" date="2019-08" db="EMBL/GenBank/DDBJ databases">
        <title>The improved chromosome-level genome for the pearl oyster Pinctada fucata martensii using PacBio sequencing and Hi-C.</title>
        <authorList>
            <person name="Zheng Z."/>
        </authorList>
    </citation>
    <scope>NUCLEOTIDE SEQUENCE</scope>
    <source>
        <strain evidence="3">ZZ-2019</strain>
        <tissue evidence="3">Adductor muscle</tissue>
    </source>
</reference>
<dbReference type="Proteomes" id="UP001186944">
    <property type="component" value="Unassembled WGS sequence"/>
</dbReference>
<feature type="domain" description="P2X purinoreceptor 7 intracellular" evidence="2">
    <location>
        <begin position="38"/>
        <end position="173"/>
    </location>
</feature>
<proteinExistence type="predicted"/>
<feature type="region of interest" description="Disordered" evidence="1">
    <location>
        <begin position="1"/>
        <end position="41"/>
    </location>
</feature>
<dbReference type="PANTHER" id="PTHR36981:SF1">
    <property type="entry name" value="P2X PURINORECEPTOR 7 INTRACELLULAR DOMAIN-CONTAINING PROTEIN"/>
    <property type="match status" value="1"/>
</dbReference>
<dbReference type="AlphaFoldDB" id="A0AA88Y7M2"/>
<dbReference type="InterPro" id="IPR046815">
    <property type="entry name" value="P2RX7_C"/>
</dbReference>
<evidence type="ECO:0000256" key="1">
    <source>
        <dbReference type="SAM" id="MobiDB-lite"/>
    </source>
</evidence>
<evidence type="ECO:0000313" key="4">
    <source>
        <dbReference type="Proteomes" id="UP001186944"/>
    </source>
</evidence>
<protein>
    <recommendedName>
        <fullName evidence="2">P2X purinoreceptor 7 intracellular domain-containing protein</fullName>
    </recommendedName>
</protein>
<dbReference type="PANTHER" id="PTHR36981">
    <property type="entry name" value="ZGC:195170"/>
    <property type="match status" value="1"/>
</dbReference>
<evidence type="ECO:0000313" key="3">
    <source>
        <dbReference type="EMBL" id="KAK3094415.1"/>
    </source>
</evidence>
<organism evidence="3 4">
    <name type="scientific">Pinctada imbricata</name>
    <name type="common">Atlantic pearl-oyster</name>
    <name type="synonym">Pinctada martensii</name>
    <dbReference type="NCBI Taxonomy" id="66713"/>
    <lineage>
        <taxon>Eukaryota</taxon>
        <taxon>Metazoa</taxon>
        <taxon>Spiralia</taxon>
        <taxon>Lophotrochozoa</taxon>
        <taxon>Mollusca</taxon>
        <taxon>Bivalvia</taxon>
        <taxon>Autobranchia</taxon>
        <taxon>Pteriomorphia</taxon>
        <taxon>Pterioida</taxon>
        <taxon>Pterioidea</taxon>
        <taxon>Pteriidae</taxon>
        <taxon>Pinctada</taxon>
    </lineage>
</organism>
<evidence type="ECO:0000259" key="2">
    <source>
        <dbReference type="Pfam" id="PF20478"/>
    </source>
</evidence>
<dbReference type="Pfam" id="PF20478">
    <property type="entry name" value="P2RX7_C"/>
    <property type="match status" value="1"/>
</dbReference>